<feature type="domain" description="Response regulatory" evidence="4">
    <location>
        <begin position="4"/>
        <end position="118"/>
    </location>
</feature>
<dbReference type="Pfam" id="PF01590">
    <property type="entry name" value="GAF"/>
    <property type="match status" value="1"/>
</dbReference>
<reference evidence="5 6" key="1">
    <citation type="submission" date="2018-10" db="EMBL/GenBank/DDBJ databases">
        <title>Sequencing the genomes of 1000 actinobacteria strains.</title>
        <authorList>
            <person name="Klenk H.-P."/>
        </authorList>
    </citation>
    <scope>NUCLEOTIDE SEQUENCE [LARGE SCALE GENOMIC DNA]</scope>
    <source>
        <strain evidence="5 6">DSM 17894</strain>
    </source>
</reference>
<dbReference type="InterPro" id="IPR003018">
    <property type="entry name" value="GAF"/>
</dbReference>
<dbReference type="SUPFAM" id="SSF55781">
    <property type="entry name" value="GAF domain-like"/>
    <property type="match status" value="1"/>
</dbReference>
<dbReference type="OrthoDB" id="319881at2"/>
<dbReference type="InterPro" id="IPR001789">
    <property type="entry name" value="Sig_transdc_resp-reg_receiver"/>
</dbReference>
<dbReference type="Proteomes" id="UP000280008">
    <property type="component" value="Unassembled WGS sequence"/>
</dbReference>
<dbReference type="GO" id="GO:0016301">
    <property type="term" value="F:kinase activity"/>
    <property type="evidence" value="ECO:0007669"/>
    <property type="project" value="UniProtKB-KW"/>
</dbReference>
<organism evidence="5 6">
    <name type="scientific">Frondihabitans australicus</name>
    <dbReference type="NCBI Taxonomy" id="386892"/>
    <lineage>
        <taxon>Bacteria</taxon>
        <taxon>Bacillati</taxon>
        <taxon>Actinomycetota</taxon>
        <taxon>Actinomycetes</taxon>
        <taxon>Micrococcales</taxon>
        <taxon>Microbacteriaceae</taxon>
        <taxon>Frondihabitans</taxon>
    </lineage>
</organism>
<dbReference type="GO" id="GO:0000160">
    <property type="term" value="P:phosphorelay signal transduction system"/>
    <property type="evidence" value="ECO:0007669"/>
    <property type="project" value="InterPro"/>
</dbReference>
<dbReference type="InterPro" id="IPR011006">
    <property type="entry name" value="CheY-like_superfamily"/>
</dbReference>
<comment type="caution">
    <text evidence="5">The sequence shown here is derived from an EMBL/GenBank/DDBJ whole genome shotgun (WGS) entry which is preliminary data.</text>
</comment>
<dbReference type="Gene3D" id="3.40.50.2300">
    <property type="match status" value="1"/>
</dbReference>
<evidence type="ECO:0000313" key="6">
    <source>
        <dbReference type="Proteomes" id="UP000280008"/>
    </source>
</evidence>
<evidence type="ECO:0000313" key="5">
    <source>
        <dbReference type="EMBL" id="RKR73884.1"/>
    </source>
</evidence>
<dbReference type="PROSITE" id="PS50110">
    <property type="entry name" value="RESPONSE_REGULATORY"/>
    <property type="match status" value="1"/>
</dbReference>
<evidence type="ECO:0000256" key="1">
    <source>
        <dbReference type="ARBA" id="ARBA00022679"/>
    </source>
</evidence>
<dbReference type="InterPro" id="IPR029016">
    <property type="entry name" value="GAF-like_dom_sf"/>
</dbReference>
<dbReference type="EMBL" id="RBKS01000001">
    <property type="protein sequence ID" value="RKR73884.1"/>
    <property type="molecule type" value="Genomic_DNA"/>
</dbReference>
<evidence type="ECO:0000259" key="4">
    <source>
        <dbReference type="PROSITE" id="PS50110"/>
    </source>
</evidence>
<keyword evidence="6" id="KW-1185">Reference proteome</keyword>
<dbReference type="SMART" id="SM00448">
    <property type="entry name" value="REC"/>
    <property type="match status" value="1"/>
</dbReference>
<gene>
    <name evidence="5" type="ORF">C8E83_0981</name>
</gene>
<dbReference type="AlphaFoldDB" id="A0A495ICZ2"/>
<protein>
    <submittedName>
        <fullName evidence="5">Response regulator receiver domain-containing protein</fullName>
    </submittedName>
</protein>
<name>A0A495ICZ2_9MICO</name>
<dbReference type="RefSeq" id="WP_121368697.1">
    <property type="nucleotide sequence ID" value="NZ_RBKS01000001.1"/>
</dbReference>
<dbReference type="SUPFAM" id="SSF52172">
    <property type="entry name" value="CheY-like"/>
    <property type="match status" value="1"/>
</dbReference>
<keyword evidence="2" id="KW-0418">Kinase</keyword>
<accession>A0A495ICZ2</accession>
<evidence type="ECO:0000256" key="3">
    <source>
        <dbReference type="PROSITE-ProRule" id="PRU00169"/>
    </source>
</evidence>
<dbReference type="Gene3D" id="3.30.450.40">
    <property type="match status" value="1"/>
</dbReference>
<keyword evidence="1" id="KW-0808">Transferase</keyword>
<dbReference type="PANTHER" id="PTHR43102:SF2">
    <property type="entry name" value="GAF DOMAIN-CONTAINING PROTEIN"/>
    <property type="match status" value="1"/>
</dbReference>
<proteinExistence type="predicted"/>
<dbReference type="SMART" id="SM00065">
    <property type="entry name" value="GAF"/>
    <property type="match status" value="1"/>
</dbReference>
<evidence type="ECO:0000256" key="2">
    <source>
        <dbReference type="ARBA" id="ARBA00022777"/>
    </source>
</evidence>
<sequence>MPGKILVVDSDMVTRRAAMYALLPAGYEMKIAEGPFEAFGIAQKEQPDVIVLGASVLDDQGLALIGRLITAGATADTPVLAVADSIDGMDAADRAGARTVLPSPVDPQRFLDTIADLIAHPGPIEQAPEAVLADPDRLAAVEALKPGPDGEPSLDRFTALASKMLNAPVSIITLIDMKSQTFASQHGRDPDGTKPTAVPLTHSFCQFAVTSRQPLRIDETRTHPLVQNSPAIDEDDIEAYLGVPLIVGGQHAVGALCVTEHEPRQWTDEEEEMLSDLAEILTTELDTAVKRGRHASV</sequence>
<comment type="caution">
    <text evidence="3">Lacks conserved residue(s) required for the propagation of feature annotation.</text>
</comment>
<dbReference type="PANTHER" id="PTHR43102">
    <property type="entry name" value="SLR1143 PROTEIN"/>
    <property type="match status" value="1"/>
</dbReference>